<evidence type="ECO:0000256" key="1">
    <source>
        <dbReference type="SAM" id="Coils"/>
    </source>
</evidence>
<evidence type="ECO:0000313" key="3">
    <source>
        <dbReference type="EMBL" id="KAF2252151.1"/>
    </source>
</evidence>
<dbReference type="RefSeq" id="XP_033687155.1">
    <property type="nucleotide sequence ID" value="XM_033826651.1"/>
</dbReference>
<evidence type="ECO:0000256" key="2">
    <source>
        <dbReference type="SAM" id="MobiDB-lite"/>
    </source>
</evidence>
<protein>
    <submittedName>
        <fullName evidence="3">Uncharacterized protein</fullName>
    </submittedName>
</protein>
<evidence type="ECO:0000313" key="4">
    <source>
        <dbReference type="Proteomes" id="UP000800094"/>
    </source>
</evidence>
<keyword evidence="1" id="KW-0175">Coiled coil</keyword>
<keyword evidence="4" id="KW-1185">Reference proteome</keyword>
<feature type="region of interest" description="Disordered" evidence="2">
    <location>
        <begin position="142"/>
        <end position="188"/>
    </location>
</feature>
<dbReference type="GeneID" id="54579981"/>
<proteinExistence type="predicted"/>
<gene>
    <name evidence="3" type="ORF">BU26DRAFT_502675</name>
</gene>
<reference evidence="3" key="1">
    <citation type="journal article" date="2020" name="Stud. Mycol.">
        <title>101 Dothideomycetes genomes: a test case for predicting lifestyles and emergence of pathogens.</title>
        <authorList>
            <person name="Haridas S."/>
            <person name="Albert R."/>
            <person name="Binder M."/>
            <person name="Bloem J."/>
            <person name="Labutti K."/>
            <person name="Salamov A."/>
            <person name="Andreopoulos B."/>
            <person name="Baker S."/>
            <person name="Barry K."/>
            <person name="Bills G."/>
            <person name="Bluhm B."/>
            <person name="Cannon C."/>
            <person name="Castanera R."/>
            <person name="Culley D."/>
            <person name="Daum C."/>
            <person name="Ezra D."/>
            <person name="Gonzalez J."/>
            <person name="Henrissat B."/>
            <person name="Kuo A."/>
            <person name="Liang C."/>
            <person name="Lipzen A."/>
            <person name="Lutzoni F."/>
            <person name="Magnuson J."/>
            <person name="Mondo S."/>
            <person name="Nolan M."/>
            <person name="Ohm R."/>
            <person name="Pangilinan J."/>
            <person name="Park H.-J."/>
            <person name="Ramirez L."/>
            <person name="Alfaro M."/>
            <person name="Sun H."/>
            <person name="Tritt A."/>
            <person name="Yoshinaga Y."/>
            <person name="Zwiers L.-H."/>
            <person name="Turgeon B."/>
            <person name="Goodwin S."/>
            <person name="Spatafora J."/>
            <person name="Crous P."/>
            <person name="Grigoriev I."/>
        </authorList>
    </citation>
    <scope>NUCLEOTIDE SEQUENCE</scope>
    <source>
        <strain evidence="3">CBS 122368</strain>
    </source>
</reference>
<dbReference type="Proteomes" id="UP000800094">
    <property type="component" value="Unassembled WGS sequence"/>
</dbReference>
<feature type="region of interest" description="Disordered" evidence="2">
    <location>
        <begin position="253"/>
        <end position="293"/>
    </location>
</feature>
<feature type="compositionally biased region" description="Low complexity" evidence="2">
    <location>
        <begin position="142"/>
        <end position="155"/>
    </location>
</feature>
<dbReference type="EMBL" id="ML987192">
    <property type="protein sequence ID" value="KAF2252151.1"/>
    <property type="molecule type" value="Genomic_DNA"/>
</dbReference>
<feature type="region of interest" description="Disordered" evidence="2">
    <location>
        <begin position="44"/>
        <end position="105"/>
    </location>
</feature>
<sequence>MSSNTSMDAILTAINNLKQEVTGLRSSLNSAEDRIARLEAATFTPFGPLSPSENAPEVVQHTSNQGDDAGKQSSLEKTGILESALTTSPPRSNQEAPDKTAQVENTCPPKALCDIQQHLKPVNDSLAAITKQLSRIELAINHSTSTSHSPPSSSPGSIKTHDAQTTDPTPSKKENEPHSLAKEQSSSLDKFGTFRRNLEISGYKKIAENARPVFGLPSTPSRRVSSLNFDVAASPFGSYSDERSPFSLLAKPAGASKAGTLSAEPSTPASCFRGLGSDPRTGFGTPGATGRRN</sequence>
<feature type="compositionally biased region" description="Polar residues" evidence="2">
    <location>
        <begin position="60"/>
        <end position="76"/>
    </location>
</feature>
<dbReference type="OrthoDB" id="3800664at2759"/>
<dbReference type="AlphaFoldDB" id="A0A6A6INV1"/>
<accession>A0A6A6INV1</accession>
<feature type="coiled-coil region" evidence="1">
    <location>
        <begin position="14"/>
        <end position="41"/>
    </location>
</feature>
<name>A0A6A6INV1_9PLEO</name>
<feature type="compositionally biased region" description="Polar residues" evidence="2">
    <location>
        <begin position="84"/>
        <end position="95"/>
    </location>
</feature>
<feature type="compositionally biased region" description="Basic and acidic residues" evidence="2">
    <location>
        <begin position="159"/>
        <end position="181"/>
    </location>
</feature>
<organism evidence="3 4">
    <name type="scientific">Trematosphaeria pertusa</name>
    <dbReference type="NCBI Taxonomy" id="390896"/>
    <lineage>
        <taxon>Eukaryota</taxon>
        <taxon>Fungi</taxon>
        <taxon>Dikarya</taxon>
        <taxon>Ascomycota</taxon>
        <taxon>Pezizomycotina</taxon>
        <taxon>Dothideomycetes</taxon>
        <taxon>Pleosporomycetidae</taxon>
        <taxon>Pleosporales</taxon>
        <taxon>Massarineae</taxon>
        <taxon>Trematosphaeriaceae</taxon>
        <taxon>Trematosphaeria</taxon>
    </lineage>
</organism>